<feature type="region of interest" description="Disordered" evidence="1">
    <location>
        <begin position="121"/>
        <end position="148"/>
    </location>
</feature>
<dbReference type="EMBL" id="CM000642">
    <property type="protein sequence ID" value="EED92294.1"/>
    <property type="molecule type" value="Genomic_DNA"/>
</dbReference>
<sequence length="148" mass="16850">MSKTRTSNLLFTFRNQRQHSDSPSKRIHHRESYDTDAQIDEKRSEQLAMLHHKEQKVFGQQPPLEPNITCDAIHQYLSTTSQFLNSYVADANVALEGTSKKLTVLEKQMALLETRLASIPGLFPEEGDEGKDCEDVAVEEQSEEENSE</sequence>
<dbReference type="InParanoid" id="B8C1X6"/>
<dbReference type="InterPro" id="IPR019309">
    <property type="entry name" value="WASHC3"/>
</dbReference>
<dbReference type="GeneID" id="7449663"/>
<proteinExistence type="predicted"/>
<dbReference type="KEGG" id="tps:THAPSDRAFT_5087"/>
<reference evidence="2 3" key="1">
    <citation type="journal article" date="2004" name="Science">
        <title>The genome of the diatom Thalassiosira pseudonana: ecology, evolution, and metabolism.</title>
        <authorList>
            <person name="Armbrust E.V."/>
            <person name="Berges J.A."/>
            <person name="Bowler C."/>
            <person name="Green B.R."/>
            <person name="Martinez D."/>
            <person name="Putnam N.H."/>
            <person name="Zhou S."/>
            <person name="Allen A.E."/>
            <person name="Apt K.E."/>
            <person name="Bechner M."/>
            <person name="Brzezinski M.A."/>
            <person name="Chaal B.K."/>
            <person name="Chiovitti A."/>
            <person name="Davis A.K."/>
            <person name="Demarest M.S."/>
            <person name="Detter J.C."/>
            <person name="Glavina T."/>
            <person name="Goodstein D."/>
            <person name="Hadi M.Z."/>
            <person name="Hellsten U."/>
            <person name="Hildebrand M."/>
            <person name="Jenkins B.D."/>
            <person name="Jurka J."/>
            <person name="Kapitonov V.V."/>
            <person name="Kroger N."/>
            <person name="Lau W.W."/>
            <person name="Lane T.W."/>
            <person name="Larimer F.W."/>
            <person name="Lippmeier J.C."/>
            <person name="Lucas S."/>
            <person name="Medina M."/>
            <person name="Montsant A."/>
            <person name="Obornik M."/>
            <person name="Parker M.S."/>
            <person name="Palenik B."/>
            <person name="Pazour G.J."/>
            <person name="Richardson P.M."/>
            <person name="Rynearson T.A."/>
            <person name="Saito M.A."/>
            <person name="Schwartz D.C."/>
            <person name="Thamatrakoln K."/>
            <person name="Valentin K."/>
            <person name="Vardi A."/>
            <person name="Wilkerson F.P."/>
            <person name="Rokhsar D.S."/>
        </authorList>
    </citation>
    <scope>NUCLEOTIDE SEQUENCE [LARGE SCALE GENOMIC DNA]</scope>
    <source>
        <strain evidence="2 3">CCMP1335</strain>
    </source>
</reference>
<reference evidence="2 3" key="2">
    <citation type="journal article" date="2008" name="Nature">
        <title>The Phaeodactylum genome reveals the evolutionary history of diatom genomes.</title>
        <authorList>
            <person name="Bowler C."/>
            <person name="Allen A.E."/>
            <person name="Badger J.H."/>
            <person name="Grimwood J."/>
            <person name="Jabbari K."/>
            <person name="Kuo A."/>
            <person name="Maheswari U."/>
            <person name="Martens C."/>
            <person name="Maumus F."/>
            <person name="Otillar R.P."/>
            <person name="Rayko E."/>
            <person name="Salamov A."/>
            <person name="Vandepoele K."/>
            <person name="Beszteri B."/>
            <person name="Gruber A."/>
            <person name="Heijde M."/>
            <person name="Katinka M."/>
            <person name="Mock T."/>
            <person name="Valentin K."/>
            <person name="Verret F."/>
            <person name="Berges J.A."/>
            <person name="Brownlee C."/>
            <person name="Cadoret J.P."/>
            <person name="Chiovitti A."/>
            <person name="Choi C.J."/>
            <person name="Coesel S."/>
            <person name="De Martino A."/>
            <person name="Detter J.C."/>
            <person name="Durkin C."/>
            <person name="Falciatore A."/>
            <person name="Fournet J."/>
            <person name="Haruta M."/>
            <person name="Huysman M.J."/>
            <person name="Jenkins B.D."/>
            <person name="Jiroutova K."/>
            <person name="Jorgensen R.E."/>
            <person name="Joubert Y."/>
            <person name="Kaplan A."/>
            <person name="Kroger N."/>
            <person name="Kroth P.G."/>
            <person name="La Roche J."/>
            <person name="Lindquist E."/>
            <person name="Lommer M."/>
            <person name="Martin-Jezequel V."/>
            <person name="Lopez P.J."/>
            <person name="Lucas S."/>
            <person name="Mangogna M."/>
            <person name="McGinnis K."/>
            <person name="Medlin L.K."/>
            <person name="Montsant A."/>
            <person name="Oudot-Le Secq M.P."/>
            <person name="Napoli C."/>
            <person name="Obornik M."/>
            <person name="Parker M.S."/>
            <person name="Petit J.L."/>
            <person name="Porcel B.M."/>
            <person name="Poulsen N."/>
            <person name="Robison M."/>
            <person name="Rychlewski L."/>
            <person name="Rynearson T.A."/>
            <person name="Schmutz J."/>
            <person name="Shapiro H."/>
            <person name="Siaut M."/>
            <person name="Stanley M."/>
            <person name="Sussman M.R."/>
            <person name="Taylor A.R."/>
            <person name="Vardi A."/>
            <person name="von Dassow P."/>
            <person name="Vyverman W."/>
            <person name="Willis A."/>
            <person name="Wyrwicz L.S."/>
            <person name="Rokhsar D.S."/>
            <person name="Weissenbach J."/>
            <person name="Armbrust E.V."/>
            <person name="Green B.R."/>
            <person name="Van de Peer Y."/>
            <person name="Grigoriev I.V."/>
        </authorList>
    </citation>
    <scope>NUCLEOTIDE SEQUENCE [LARGE SCALE GENOMIC DNA]</scope>
    <source>
        <strain evidence="2 3">CCMP1335</strain>
    </source>
</reference>
<feature type="compositionally biased region" description="Acidic residues" evidence="1">
    <location>
        <begin position="125"/>
        <end position="148"/>
    </location>
</feature>
<dbReference type="GO" id="GO:0071203">
    <property type="term" value="C:WASH complex"/>
    <property type="evidence" value="ECO:0007669"/>
    <property type="project" value="InterPro"/>
</dbReference>
<dbReference type="HOGENOM" id="CLU_1762516_0_0_1"/>
<evidence type="ECO:0000313" key="2">
    <source>
        <dbReference type="EMBL" id="EED92294.1"/>
    </source>
</evidence>
<dbReference type="RefSeq" id="XP_002290542.1">
    <property type="nucleotide sequence ID" value="XM_002290506.1"/>
</dbReference>
<accession>B8C1X6</accession>
<evidence type="ECO:0000256" key="1">
    <source>
        <dbReference type="SAM" id="MobiDB-lite"/>
    </source>
</evidence>
<dbReference type="PaxDb" id="35128-Thaps5087"/>
<dbReference type="eggNOG" id="ENOG502TAM9">
    <property type="taxonomic scope" value="Eukaryota"/>
</dbReference>
<evidence type="ECO:0000313" key="3">
    <source>
        <dbReference type="Proteomes" id="UP000001449"/>
    </source>
</evidence>
<keyword evidence="3" id="KW-1185">Reference proteome</keyword>
<dbReference type="AlphaFoldDB" id="B8C1X6"/>
<dbReference type="Pfam" id="PF10152">
    <property type="entry name" value="CCDC53"/>
    <property type="match status" value="1"/>
</dbReference>
<dbReference type="STRING" id="35128.B8C1X6"/>
<name>B8C1X6_THAPS</name>
<dbReference type="Proteomes" id="UP000001449">
    <property type="component" value="Chromosome 5"/>
</dbReference>
<organism evidence="2 3">
    <name type="scientific">Thalassiosira pseudonana</name>
    <name type="common">Marine diatom</name>
    <name type="synonym">Cyclotella nana</name>
    <dbReference type="NCBI Taxonomy" id="35128"/>
    <lineage>
        <taxon>Eukaryota</taxon>
        <taxon>Sar</taxon>
        <taxon>Stramenopiles</taxon>
        <taxon>Ochrophyta</taxon>
        <taxon>Bacillariophyta</taxon>
        <taxon>Coscinodiscophyceae</taxon>
        <taxon>Thalassiosirophycidae</taxon>
        <taxon>Thalassiosirales</taxon>
        <taxon>Thalassiosiraceae</taxon>
        <taxon>Thalassiosira</taxon>
    </lineage>
</organism>
<protein>
    <submittedName>
        <fullName evidence="2">Uncharacterized protein</fullName>
    </submittedName>
</protein>
<gene>
    <name evidence="2" type="ORF">THAPSDRAFT_5087</name>
</gene>